<dbReference type="GO" id="GO:0099122">
    <property type="term" value="F:RNA polymerase II C-terminal domain binding"/>
    <property type="evidence" value="ECO:0007669"/>
    <property type="project" value="InterPro"/>
</dbReference>
<feature type="region of interest" description="Disordered" evidence="1">
    <location>
        <begin position="467"/>
        <end position="487"/>
    </location>
</feature>
<keyword evidence="5" id="KW-1185">Reference proteome</keyword>
<evidence type="ECO:0000313" key="3">
    <source>
        <dbReference type="EMBL" id="KAL1511514.1"/>
    </source>
</evidence>
<accession>A0AB34J4T2</accession>
<dbReference type="GO" id="GO:0016422">
    <property type="term" value="F:mRNA (2'-O-methyladenosine-N6-)-methyltransferase activity"/>
    <property type="evidence" value="ECO:0007669"/>
    <property type="project" value="InterPro"/>
</dbReference>
<proteinExistence type="predicted"/>
<evidence type="ECO:0000259" key="2">
    <source>
        <dbReference type="Pfam" id="PF12237"/>
    </source>
</evidence>
<sequence length="487" mass="51629">MARRKPTPIVPPRAPPPRRRPPARASPPPPARPRPPTAPPRPPLHKKPRGRRRAIAAATARGLESLLPLPPAAPPALPPGHHPTDDASHPLLDARPPLPTDAALRLAPPLPSPPAASPLLPSPPAASASRCALAAAELAAVRRLGEAFRACVGGKHWYAHFERWLWAARRGGGGGALPRQPAAAAMEALRGEMARRGEAAAAEAACAAVCGAAAEAAAAAARGGGGGGGGVAVRRGVRGEAELLELRCAGEAVVVREAYLLKLWALYRRHAAAADRDGFLCAAFAALARLLALQGGQELAGGMQAACPAAVFDTLRLEFGVTMELFASPVNTRFPQFCSAAEDVDHVFGSHGSFFDFTPLAGAFIANPPFDPSLVLAMATRMESLLHAADEASAELTFVVVLPRWQDEACWQALQRSPYSVCEVRMGRSKHAYIDGGQHYARRKDPRPRLSNHDSSVFFFQSKRAAGTTRVTPEKQQKLRDAFRGGW</sequence>
<gene>
    <name evidence="3" type="ORF">AB1Y20_006310</name>
    <name evidence="4" type="ORF">AB1Y20_006322</name>
</gene>
<dbReference type="Proteomes" id="UP001515480">
    <property type="component" value="Unassembled WGS sequence"/>
</dbReference>
<dbReference type="AlphaFoldDB" id="A0AB34J4T2"/>
<evidence type="ECO:0000256" key="1">
    <source>
        <dbReference type="SAM" id="MobiDB-lite"/>
    </source>
</evidence>
<comment type="caution">
    <text evidence="3">The sequence shown here is derived from an EMBL/GenBank/DDBJ whole genome shotgun (WGS) entry which is preliminary data.</text>
</comment>
<feature type="compositionally biased region" description="Low complexity" evidence="1">
    <location>
        <begin position="90"/>
        <end position="107"/>
    </location>
</feature>
<name>A0AB34J4T2_PRYPA</name>
<feature type="compositionally biased region" description="Pro residues" evidence="1">
    <location>
        <begin position="108"/>
        <end position="124"/>
    </location>
</feature>
<feature type="domain" description="PCIF1 WW" evidence="2">
    <location>
        <begin position="262"/>
        <end position="436"/>
    </location>
</feature>
<dbReference type="InterPro" id="IPR039881">
    <property type="entry name" value="PCIF1-like"/>
</dbReference>
<feature type="compositionally biased region" description="Pro residues" evidence="1">
    <location>
        <begin position="24"/>
        <end position="42"/>
    </location>
</feature>
<feature type="region of interest" description="Disordered" evidence="1">
    <location>
        <begin position="1"/>
        <end position="124"/>
    </location>
</feature>
<feature type="compositionally biased region" description="Basic and acidic residues" evidence="1">
    <location>
        <begin position="472"/>
        <end position="487"/>
    </location>
</feature>
<dbReference type="PANTHER" id="PTHR21727:SF0">
    <property type="entry name" value="MRNA (2'-O-METHYLADENOSINE-N(6)-)-METHYLTRANSFERASE"/>
    <property type="match status" value="1"/>
</dbReference>
<dbReference type="EMBL" id="JBGBPQ010000014">
    <property type="protein sequence ID" value="KAL1511514.1"/>
    <property type="molecule type" value="Genomic_DNA"/>
</dbReference>
<dbReference type="PANTHER" id="PTHR21727">
    <property type="entry name" value="PHOSPHORYLATED CTD INTERACTING FACTOR 1"/>
    <property type="match status" value="1"/>
</dbReference>
<dbReference type="Pfam" id="PF12237">
    <property type="entry name" value="PCIF1_WW"/>
    <property type="match status" value="1"/>
</dbReference>
<organism evidence="3 5">
    <name type="scientific">Prymnesium parvum</name>
    <name type="common">Toxic golden alga</name>
    <dbReference type="NCBI Taxonomy" id="97485"/>
    <lineage>
        <taxon>Eukaryota</taxon>
        <taxon>Haptista</taxon>
        <taxon>Haptophyta</taxon>
        <taxon>Prymnesiophyceae</taxon>
        <taxon>Prymnesiales</taxon>
        <taxon>Prymnesiaceae</taxon>
        <taxon>Prymnesium</taxon>
    </lineage>
</organism>
<evidence type="ECO:0000313" key="4">
    <source>
        <dbReference type="EMBL" id="KAL1511526.1"/>
    </source>
</evidence>
<evidence type="ECO:0000313" key="5">
    <source>
        <dbReference type="Proteomes" id="UP001515480"/>
    </source>
</evidence>
<dbReference type="InterPro" id="IPR022035">
    <property type="entry name" value="PCIF1_WW"/>
</dbReference>
<feature type="compositionally biased region" description="Basic residues" evidence="1">
    <location>
        <begin position="43"/>
        <end position="54"/>
    </location>
</feature>
<protein>
    <recommendedName>
        <fullName evidence="2">PCIF1 WW domain-containing protein</fullName>
    </recommendedName>
</protein>
<reference evidence="3 5" key="1">
    <citation type="journal article" date="2024" name="Science">
        <title>Giant polyketide synthase enzymes in the biosynthesis of giant marine polyether toxins.</title>
        <authorList>
            <person name="Fallon T.R."/>
            <person name="Shende V.V."/>
            <person name="Wierzbicki I.H."/>
            <person name="Pendleton A.L."/>
            <person name="Watervoot N.F."/>
            <person name="Auber R.P."/>
            <person name="Gonzalez D.J."/>
            <person name="Wisecaver J.H."/>
            <person name="Moore B.S."/>
        </authorList>
    </citation>
    <scope>NUCLEOTIDE SEQUENCE [LARGE SCALE GENOMIC DNA]</scope>
    <source>
        <strain evidence="3 5">12B1</strain>
    </source>
</reference>
<dbReference type="EMBL" id="JBGBPQ010000014">
    <property type="protein sequence ID" value="KAL1511526.1"/>
    <property type="molecule type" value="Genomic_DNA"/>
</dbReference>
<feature type="compositionally biased region" description="Pro residues" evidence="1">
    <location>
        <begin position="68"/>
        <end position="81"/>
    </location>
</feature>